<dbReference type="PATRIC" id="fig|157838.3.peg.5416"/>
<name>A0A0Q3WRZ4_9BACI</name>
<protein>
    <submittedName>
        <fullName evidence="2">GCN5 family acetyltransferase</fullName>
    </submittedName>
</protein>
<gene>
    <name evidence="2" type="ORF">AN964_24610</name>
</gene>
<reference evidence="2 3" key="1">
    <citation type="submission" date="2015-09" db="EMBL/GenBank/DDBJ databases">
        <title>Genome sequencing project for genomic taxonomy and phylogenomics of Bacillus-like bacteria.</title>
        <authorList>
            <person name="Liu B."/>
            <person name="Wang J."/>
            <person name="Zhu Y."/>
            <person name="Liu G."/>
            <person name="Chen Q."/>
            <person name="Chen Z."/>
            <person name="Lan J."/>
            <person name="Che J."/>
            <person name="Ge C."/>
            <person name="Shi H."/>
            <person name="Pan Z."/>
            <person name="Liu X."/>
        </authorList>
    </citation>
    <scope>NUCLEOTIDE SEQUENCE [LARGE SCALE GENOMIC DNA]</scope>
    <source>
        <strain evidence="2 3">LMG 18435</strain>
    </source>
</reference>
<dbReference type="EMBL" id="LJJC01000015">
    <property type="protein sequence ID" value="KQL50805.1"/>
    <property type="molecule type" value="Genomic_DNA"/>
</dbReference>
<dbReference type="AlphaFoldDB" id="A0A0Q3WRZ4"/>
<dbReference type="InterPro" id="IPR016181">
    <property type="entry name" value="Acyl_CoA_acyltransferase"/>
</dbReference>
<evidence type="ECO:0000259" key="1">
    <source>
        <dbReference type="PROSITE" id="PS51186"/>
    </source>
</evidence>
<evidence type="ECO:0000313" key="2">
    <source>
        <dbReference type="EMBL" id="KQL50805.1"/>
    </source>
</evidence>
<accession>A0A0Q3WRZ4</accession>
<dbReference type="PANTHER" id="PTHR43415:SF3">
    <property type="entry name" value="GNAT-FAMILY ACETYLTRANSFERASE"/>
    <property type="match status" value="1"/>
</dbReference>
<dbReference type="Gene3D" id="3.40.630.30">
    <property type="match status" value="1"/>
</dbReference>
<dbReference type="GO" id="GO:0016747">
    <property type="term" value="F:acyltransferase activity, transferring groups other than amino-acyl groups"/>
    <property type="evidence" value="ECO:0007669"/>
    <property type="project" value="InterPro"/>
</dbReference>
<comment type="caution">
    <text evidence="2">The sequence shown here is derived from an EMBL/GenBank/DDBJ whole genome shotgun (WGS) entry which is preliminary data.</text>
</comment>
<feature type="domain" description="N-acetyltransferase" evidence="1">
    <location>
        <begin position="15"/>
        <end position="177"/>
    </location>
</feature>
<dbReference type="Pfam" id="PF13302">
    <property type="entry name" value="Acetyltransf_3"/>
    <property type="match status" value="1"/>
</dbReference>
<dbReference type="OrthoDB" id="9795206at2"/>
<organism evidence="2 3">
    <name type="scientific">Heyndrickxia shackletonii</name>
    <dbReference type="NCBI Taxonomy" id="157838"/>
    <lineage>
        <taxon>Bacteria</taxon>
        <taxon>Bacillati</taxon>
        <taxon>Bacillota</taxon>
        <taxon>Bacilli</taxon>
        <taxon>Bacillales</taxon>
        <taxon>Bacillaceae</taxon>
        <taxon>Heyndrickxia</taxon>
    </lineage>
</organism>
<dbReference type="Proteomes" id="UP000051888">
    <property type="component" value="Unassembled WGS sequence"/>
</dbReference>
<keyword evidence="2" id="KW-0808">Transferase</keyword>
<keyword evidence="3" id="KW-1185">Reference proteome</keyword>
<evidence type="ECO:0000313" key="3">
    <source>
        <dbReference type="Proteomes" id="UP000051888"/>
    </source>
</evidence>
<dbReference type="SUPFAM" id="SSF55729">
    <property type="entry name" value="Acyl-CoA N-acyltransferases (Nat)"/>
    <property type="match status" value="1"/>
</dbReference>
<dbReference type="RefSeq" id="WP_055742412.1">
    <property type="nucleotide sequence ID" value="NZ_JAAIWL010000012.1"/>
</dbReference>
<proteinExistence type="predicted"/>
<dbReference type="PROSITE" id="PS51186">
    <property type="entry name" value="GNAT"/>
    <property type="match status" value="1"/>
</dbReference>
<dbReference type="STRING" id="157838.AN964_24610"/>
<sequence>MVDLRYKPLIVGEKVKLRSFNDSDLPYLEECLKDPEVIKLTGSTSEFDRESVIHWYKTRNEQKDRLDLAIVDKSVNILVGEVVVNLYDEKKESMNFRILIGPRGRNRGLGTEATNLIIDYVFKNTNLNQLTLSVYEFNPRAKKVYEKVGFVLDSIDKNDLEFEGEWIDSINMILTRDNWLKMHNEEE</sequence>
<dbReference type="InterPro" id="IPR000182">
    <property type="entry name" value="GNAT_dom"/>
</dbReference>
<dbReference type="PANTHER" id="PTHR43415">
    <property type="entry name" value="SPERMIDINE N(1)-ACETYLTRANSFERASE"/>
    <property type="match status" value="1"/>
</dbReference>